<proteinExistence type="predicted"/>
<dbReference type="InterPro" id="IPR006905">
    <property type="entry name" value="Flavin_halogenase"/>
</dbReference>
<evidence type="ECO:0000313" key="3">
    <source>
        <dbReference type="EMBL" id="SDG75483.1"/>
    </source>
</evidence>
<organism evidence="3 4">
    <name type="scientific">Dyadobacter soli</name>
    <dbReference type="NCBI Taxonomy" id="659014"/>
    <lineage>
        <taxon>Bacteria</taxon>
        <taxon>Pseudomonadati</taxon>
        <taxon>Bacteroidota</taxon>
        <taxon>Cytophagia</taxon>
        <taxon>Cytophagales</taxon>
        <taxon>Spirosomataceae</taxon>
        <taxon>Dyadobacter</taxon>
    </lineage>
</organism>
<dbReference type="InterPro" id="IPR036188">
    <property type="entry name" value="FAD/NAD-bd_sf"/>
</dbReference>
<evidence type="ECO:0000313" key="4">
    <source>
        <dbReference type="Proteomes" id="UP000198748"/>
    </source>
</evidence>
<dbReference type="Proteomes" id="UP000198748">
    <property type="component" value="Unassembled WGS sequence"/>
</dbReference>
<name>A0A1G7WU83_9BACT</name>
<dbReference type="AlphaFoldDB" id="A0A1G7WU83"/>
<keyword evidence="4" id="KW-1185">Reference proteome</keyword>
<dbReference type="PANTHER" id="PTHR43747:SF5">
    <property type="entry name" value="FAD-BINDING DOMAIN-CONTAINING PROTEIN"/>
    <property type="match status" value="1"/>
</dbReference>
<dbReference type="EMBL" id="FNAN01000022">
    <property type="protein sequence ID" value="SDG75483.1"/>
    <property type="molecule type" value="Genomic_DNA"/>
</dbReference>
<dbReference type="GO" id="GO:0004497">
    <property type="term" value="F:monooxygenase activity"/>
    <property type="evidence" value="ECO:0007669"/>
    <property type="project" value="UniProtKB-KW"/>
</dbReference>
<accession>A0A1G7WU83</accession>
<dbReference type="STRING" id="659014.SAMN04487996_122168"/>
<dbReference type="InterPro" id="IPR050816">
    <property type="entry name" value="Flavin-dep_Halogenase_NPB"/>
</dbReference>
<evidence type="ECO:0000256" key="2">
    <source>
        <dbReference type="ARBA" id="ARBA00023033"/>
    </source>
</evidence>
<protein>
    <submittedName>
        <fullName evidence="3">Tryptophan halogenase</fullName>
    </submittedName>
</protein>
<sequence>MEEIRKYPFIRHKGIVRQSAEGLTLDPYNHDHNWEGYQFFREAFDKILLERAIAYGAEFQSGVVLKSIEFDRNSIASLSTNLGSFKADFFVDATGRSASLAKKLGIGYLVKSKPLFVHYGYVQTGGSDLFDSPQMIWDEAGWTWISQITENLISWNRLSPCNPKISKGWLPAQIANLNSAGPPKAADVTWRIANKISAENYFLLGDAAFVLDPVSSKGVLKAIMSGMMCGHLLAQLNPRTSNIDDIHRYYNNWVNEWFLRDLQVLRSVYDGRGVGI</sequence>
<keyword evidence="2" id="KW-0503">Monooxygenase</keyword>
<reference evidence="4" key="1">
    <citation type="submission" date="2016-10" db="EMBL/GenBank/DDBJ databases">
        <authorList>
            <person name="Varghese N."/>
            <person name="Submissions S."/>
        </authorList>
    </citation>
    <scope>NUCLEOTIDE SEQUENCE [LARGE SCALE GENOMIC DNA]</scope>
    <source>
        <strain evidence="4">DSM 25329</strain>
    </source>
</reference>
<dbReference type="Pfam" id="PF04820">
    <property type="entry name" value="Trp_halogenase"/>
    <property type="match status" value="1"/>
</dbReference>
<evidence type="ECO:0000256" key="1">
    <source>
        <dbReference type="ARBA" id="ARBA00023002"/>
    </source>
</evidence>
<gene>
    <name evidence="3" type="ORF">SAMN04487996_122168</name>
</gene>
<dbReference type="Gene3D" id="3.50.50.60">
    <property type="entry name" value="FAD/NAD(P)-binding domain"/>
    <property type="match status" value="1"/>
</dbReference>
<keyword evidence="1" id="KW-0560">Oxidoreductase</keyword>
<dbReference type="SUPFAM" id="SSF51905">
    <property type="entry name" value="FAD/NAD(P)-binding domain"/>
    <property type="match status" value="1"/>
</dbReference>
<dbReference type="PANTHER" id="PTHR43747">
    <property type="entry name" value="FAD-BINDING PROTEIN"/>
    <property type="match status" value="1"/>
</dbReference>